<evidence type="ECO:0000313" key="2">
    <source>
        <dbReference type="EMBL" id="KAK5630257.1"/>
    </source>
</evidence>
<accession>A0AAN7Z579</accession>
<protein>
    <submittedName>
        <fullName evidence="2">Uncharacterized protein</fullName>
    </submittedName>
</protein>
<comment type="caution">
    <text evidence="2">The sequence shown here is derived from an EMBL/GenBank/DDBJ whole genome shotgun (WGS) entry which is preliminary data.</text>
</comment>
<keyword evidence="1" id="KW-0472">Membrane</keyword>
<evidence type="ECO:0000256" key="1">
    <source>
        <dbReference type="SAM" id="Phobius"/>
    </source>
</evidence>
<sequence>MCHAGLGFSIMIYGQDSSRNPSYRYGTRGISIDTSFHEVLETATIKFDYMCQSSIFDAAVAIVTALAAYIAFRARRAHVQITICDKIVAKEYEHTLHSQLLVVEFKNLMSSIMWKFQCKDANIPQHNSSALSDPGPKERMINAPCETHHHGNDYGQAFGYMGTVDSPLTSGQLAQMAALAVPSTFLTSIFSMNGRFAAGEVFSISIGPYLFL</sequence>
<feature type="transmembrane region" description="Helical" evidence="1">
    <location>
        <begin position="54"/>
        <end position="72"/>
    </location>
</feature>
<name>A0AAN7Z579_9PEZI</name>
<organism evidence="2 3">
    <name type="scientific">Xylaria bambusicola</name>
    <dbReference type="NCBI Taxonomy" id="326684"/>
    <lineage>
        <taxon>Eukaryota</taxon>
        <taxon>Fungi</taxon>
        <taxon>Dikarya</taxon>
        <taxon>Ascomycota</taxon>
        <taxon>Pezizomycotina</taxon>
        <taxon>Sordariomycetes</taxon>
        <taxon>Xylariomycetidae</taxon>
        <taxon>Xylariales</taxon>
        <taxon>Xylariaceae</taxon>
        <taxon>Xylaria</taxon>
    </lineage>
</organism>
<dbReference type="Proteomes" id="UP001305414">
    <property type="component" value="Unassembled WGS sequence"/>
</dbReference>
<dbReference type="EMBL" id="JAWHQM010000015">
    <property type="protein sequence ID" value="KAK5630257.1"/>
    <property type="molecule type" value="Genomic_DNA"/>
</dbReference>
<reference evidence="2 3" key="1">
    <citation type="submission" date="2023-10" db="EMBL/GenBank/DDBJ databases">
        <title>Draft genome sequence of Xylaria bambusicola isolate GMP-LS, the root and basal stem rot pathogen of sugarcane in Indonesia.</title>
        <authorList>
            <person name="Selvaraj P."/>
            <person name="Muralishankar V."/>
            <person name="Muruganantham S."/>
            <person name="Sp S."/>
            <person name="Haryani S."/>
            <person name="Lau K.J.X."/>
            <person name="Naqvi N.I."/>
        </authorList>
    </citation>
    <scope>NUCLEOTIDE SEQUENCE [LARGE SCALE GENOMIC DNA]</scope>
    <source>
        <strain evidence="2">GMP-LS</strain>
    </source>
</reference>
<keyword evidence="3" id="KW-1185">Reference proteome</keyword>
<dbReference type="AlphaFoldDB" id="A0AAN7Z579"/>
<evidence type="ECO:0000313" key="3">
    <source>
        <dbReference type="Proteomes" id="UP001305414"/>
    </source>
</evidence>
<keyword evidence="1" id="KW-1133">Transmembrane helix</keyword>
<proteinExistence type="predicted"/>
<gene>
    <name evidence="2" type="ORF">RRF57_005972</name>
</gene>
<keyword evidence="1" id="KW-0812">Transmembrane</keyword>